<name>A0A0U5J8U8_9BACT</name>
<feature type="domain" description="PNPLA" evidence="5">
    <location>
        <begin position="60"/>
        <end position="220"/>
    </location>
</feature>
<dbReference type="PANTHER" id="PTHR14226:SF29">
    <property type="entry name" value="NEUROPATHY TARGET ESTERASE SWS"/>
    <property type="match status" value="1"/>
</dbReference>
<organism evidence="6 7">
    <name type="scientific">Candidatus Protochlamydia naegleriophila</name>
    <dbReference type="NCBI Taxonomy" id="389348"/>
    <lineage>
        <taxon>Bacteria</taxon>
        <taxon>Pseudomonadati</taxon>
        <taxon>Chlamydiota</taxon>
        <taxon>Chlamydiia</taxon>
        <taxon>Parachlamydiales</taxon>
        <taxon>Parachlamydiaceae</taxon>
        <taxon>Candidatus Protochlamydia</taxon>
    </lineage>
</organism>
<dbReference type="GO" id="GO:0016042">
    <property type="term" value="P:lipid catabolic process"/>
    <property type="evidence" value="ECO:0007669"/>
    <property type="project" value="UniProtKB-UniRule"/>
</dbReference>
<feature type="short sequence motif" description="GXSXG" evidence="4">
    <location>
        <begin position="91"/>
        <end position="95"/>
    </location>
</feature>
<feature type="active site" description="Nucleophile" evidence="4">
    <location>
        <position position="93"/>
    </location>
</feature>
<dbReference type="InterPro" id="IPR002641">
    <property type="entry name" value="PNPLA_dom"/>
</dbReference>
<dbReference type="AlphaFoldDB" id="A0A0U5J8U8"/>
<evidence type="ECO:0000256" key="4">
    <source>
        <dbReference type="PROSITE-ProRule" id="PRU01161"/>
    </source>
</evidence>
<accession>A0A0U5J8U8</accession>
<dbReference type="Gene3D" id="3.40.1090.10">
    <property type="entry name" value="Cytosolic phospholipase A2 catalytic domain"/>
    <property type="match status" value="2"/>
</dbReference>
<dbReference type="InterPro" id="IPR016035">
    <property type="entry name" value="Acyl_Trfase/lysoPLipase"/>
</dbReference>
<dbReference type="EMBL" id="LN879502">
    <property type="protein sequence ID" value="CUI16200.1"/>
    <property type="molecule type" value="Genomic_DNA"/>
</dbReference>
<proteinExistence type="predicted"/>
<evidence type="ECO:0000256" key="1">
    <source>
        <dbReference type="ARBA" id="ARBA00022801"/>
    </source>
</evidence>
<dbReference type="PANTHER" id="PTHR14226">
    <property type="entry name" value="NEUROPATHY TARGET ESTERASE/SWISS CHEESE D.MELANOGASTER"/>
    <property type="match status" value="1"/>
</dbReference>
<reference evidence="7" key="1">
    <citation type="submission" date="2015-09" db="EMBL/GenBank/DDBJ databases">
        <authorList>
            <person name="Bertelli C."/>
        </authorList>
    </citation>
    <scope>NUCLEOTIDE SEQUENCE [LARGE SCALE GENOMIC DNA]</scope>
    <source>
        <strain evidence="7">KNic</strain>
    </source>
</reference>
<dbReference type="KEGG" id="pnl:PNK_0572"/>
<evidence type="ECO:0000259" key="5">
    <source>
        <dbReference type="PROSITE" id="PS51635"/>
    </source>
</evidence>
<evidence type="ECO:0000256" key="3">
    <source>
        <dbReference type="ARBA" id="ARBA00023098"/>
    </source>
</evidence>
<sequence length="327" mass="35597">MTVFDFFLLDGPCSRRFFHAFFLLGLLAVFLTGCETKFDLPDTPSPVPECSPPSEVRLALVLGGGGARGMAHVGVLEEFERAQIPIDVIIGCSAGSIVGALYADYPRACYVKQLLKPLRKWDILDINVWCCRYGFVQGGSLRKFLRRNLKTRCFEQLSIPLCVVATDLLEGELICLNSGPIIPAVHASAAVPFVFTPVLLHDRLLVDGGVADPVPVCIAKKMNAQVVVAVDLSELLPKTCPTNLFGVATRSAEIKFLLQSESCVEGADVIIRPEMGDIGLFDDRNHELVYEAGCKAAREAIPQILDLLSQKGLWQAPCSESCVINGF</sequence>
<keyword evidence="7" id="KW-1185">Reference proteome</keyword>
<dbReference type="PROSITE" id="PS51635">
    <property type="entry name" value="PNPLA"/>
    <property type="match status" value="1"/>
</dbReference>
<dbReference type="Proteomes" id="UP000069902">
    <property type="component" value="Chromosome cPNK"/>
</dbReference>
<dbReference type="FunCoup" id="A0A0U5J8U8">
    <property type="interactions" value="31"/>
</dbReference>
<dbReference type="Pfam" id="PF01734">
    <property type="entry name" value="Patatin"/>
    <property type="match status" value="1"/>
</dbReference>
<keyword evidence="2 4" id="KW-0442">Lipid degradation</keyword>
<protein>
    <recommendedName>
        <fullName evidence="5">PNPLA domain-containing protein</fullName>
    </recommendedName>
</protein>
<gene>
    <name evidence="6" type="ORF">PNK_0572</name>
</gene>
<feature type="short sequence motif" description="GXGXXG" evidence="4">
    <location>
        <begin position="64"/>
        <end position="69"/>
    </location>
</feature>
<dbReference type="InParanoid" id="A0A0U5J8U8"/>
<feature type="short sequence motif" description="DGA/G" evidence="4">
    <location>
        <begin position="207"/>
        <end position="209"/>
    </location>
</feature>
<feature type="active site" description="Proton acceptor" evidence="4">
    <location>
        <position position="207"/>
    </location>
</feature>
<dbReference type="CDD" id="cd07205">
    <property type="entry name" value="Pat_PNPLA6_PNPLA7_NTE1_like"/>
    <property type="match status" value="1"/>
</dbReference>
<dbReference type="GO" id="GO:0016787">
    <property type="term" value="F:hydrolase activity"/>
    <property type="evidence" value="ECO:0007669"/>
    <property type="project" value="UniProtKB-UniRule"/>
</dbReference>
<evidence type="ECO:0000256" key="2">
    <source>
        <dbReference type="ARBA" id="ARBA00022963"/>
    </source>
</evidence>
<evidence type="ECO:0000313" key="6">
    <source>
        <dbReference type="EMBL" id="CUI16200.1"/>
    </source>
</evidence>
<keyword evidence="3 4" id="KW-0443">Lipid metabolism</keyword>
<dbReference type="RefSeq" id="WP_059060175.1">
    <property type="nucleotide sequence ID" value="NZ_LN879502.1"/>
</dbReference>
<keyword evidence="1 4" id="KW-0378">Hydrolase</keyword>
<dbReference type="PATRIC" id="fig|389348.3.peg.630"/>
<dbReference type="SUPFAM" id="SSF52151">
    <property type="entry name" value="FabD/lysophospholipase-like"/>
    <property type="match status" value="1"/>
</dbReference>
<dbReference type="InterPro" id="IPR050301">
    <property type="entry name" value="NTE"/>
</dbReference>
<evidence type="ECO:0000313" key="7">
    <source>
        <dbReference type="Proteomes" id="UP000069902"/>
    </source>
</evidence>